<sequence length="78" mass="9073">MSADQKQEALVLDPTRQLRYQDVMVDSVEELFQIHIHYPAGPFLPYTRRICFHTFRVTIRPWISLPPRCGCFVCGSCS</sequence>
<accession>A0A451A038</accession>
<name>A0A451A038_9GAMM</name>
<gene>
    <name evidence="1" type="ORF">BECKTC1821F_GA0114240_103316</name>
</gene>
<reference evidence="1" key="1">
    <citation type="submission" date="2019-02" db="EMBL/GenBank/DDBJ databases">
        <authorList>
            <person name="Gruber-Vodicka R. H."/>
            <person name="Seah K. B. B."/>
        </authorList>
    </citation>
    <scope>NUCLEOTIDE SEQUENCE</scope>
    <source>
        <strain evidence="1">BECK_BZ126</strain>
    </source>
</reference>
<proteinExistence type="predicted"/>
<protein>
    <submittedName>
        <fullName evidence="1">Uncharacterized protein</fullName>
    </submittedName>
</protein>
<dbReference type="EMBL" id="CAADFW010000033">
    <property type="protein sequence ID" value="VFK59401.1"/>
    <property type="molecule type" value="Genomic_DNA"/>
</dbReference>
<dbReference type="AlphaFoldDB" id="A0A451A038"/>
<evidence type="ECO:0000313" key="1">
    <source>
        <dbReference type="EMBL" id="VFK59401.1"/>
    </source>
</evidence>
<organism evidence="1">
    <name type="scientific">Candidatus Kentrum sp. TC</name>
    <dbReference type="NCBI Taxonomy" id="2126339"/>
    <lineage>
        <taxon>Bacteria</taxon>
        <taxon>Pseudomonadati</taxon>
        <taxon>Pseudomonadota</taxon>
        <taxon>Gammaproteobacteria</taxon>
        <taxon>Candidatus Kentrum</taxon>
    </lineage>
</organism>